<gene>
    <name evidence="6" type="ORF">HGA03_04125</name>
</gene>
<dbReference type="GO" id="GO:0046872">
    <property type="term" value="F:metal ion binding"/>
    <property type="evidence" value="ECO:0007669"/>
    <property type="project" value="UniProtKB-KW"/>
</dbReference>
<evidence type="ECO:0000259" key="5">
    <source>
        <dbReference type="SMART" id="SM00849"/>
    </source>
</evidence>
<dbReference type="RefSeq" id="WP_168628980.1">
    <property type="nucleotide sequence ID" value="NZ_BONL01000002.1"/>
</dbReference>
<name>A0A7X6KT73_9CELL</name>
<dbReference type="Pfam" id="PF00753">
    <property type="entry name" value="Lactamase_B"/>
    <property type="match status" value="1"/>
</dbReference>
<evidence type="ECO:0000313" key="6">
    <source>
        <dbReference type="EMBL" id="NKY21846.1"/>
    </source>
</evidence>
<dbReference type="InterPro" id="IPR036866">
    <property type="entry name" value="RibonucZ/Hydroxyglut_hydro"/>
</dbReference>
<dbReference type="EMBL" id="JAAXOX010000002">
    <property type="protein sequence ID" value="NKY21846.1"/>
    <property type="molecule type" value="Genomic_DNA"/>
</dbReference>
<comment type="caution">
    <text evidence="6">The sequence shown here is derived from an EMBL/GenBank/DDBJ whole genome shotgun (WGS) entry which is preliminary data.</text>
</comment>
<keyword evidence="4" id="KW-0862">Zinc</keyword>
<keyword evidence="3 6" id="KW-0378">Hydrolase</keyword>
<evidence type="ECO:0000313" key="7">
    <source>
        <dbReference type="Proteomes" id="UP000581206"/>
    </source>
</evidence>
<dbReference type="PANTHER" id="PTHR46233:SF3">
    <property type="entry name" value="HYDROXYACYLGLUTATHIONE HYDROLASE GLOC"/>
    <property type="match status" value="1"/>
</dbReference>
<feature type="domain" description="Metallo-beta-lactamase" evidence="5">
    <location>
        <begin position="12"/>
        <end position="210"/>
    </location>
</feature>
<protein>
    <submittedName>
        <fullName evidence="6">MBL fold metallo-hydrolase</fullName>
    </submittedName>
</protein>
<evidence type="ECO:0000256" key="3">
    <source>
        <dbReference type="ARBA" id="ARBA00022801"/>
    </source>
</evidence>
<comment type="cofactor">
    <cofactor evidence="1">
        <name>Zn(2+)</name>
        <dbReference type="ChEBI" id="CHEBI:29105"/>
    </cofactor>
</comment>
<evidence type="ECO:0000256" key="1">
    <source>
        <dbReference type="ARBA" id="ARBA00001947"/>
    </source>
</evidence>
<keyword evidence="7" id="KW-1185">Reference proteome</keyword>
<accession>A0A7X6KT73</accession>
<dbReference type="SMART" id="SM00849">
    <property type="entry name" value="Lactamase_B"/>
    <property type="match status" value="1"/>
</dbReference>
<dbReference type="PANTHER" id="PTHR46233">
    <property type="entry name" value="HYDROXYACYLGLUTATHIONE HYDROLASE GLOC"/>
    <property type="match status" value="1"/>
</dbReference>
<sequence length="231" mass="23831">MRILTLTAPVFGACCYLIVADDGDTVVVDAGGGVAPSVARVVEEDRLRITGVLATHGHADHVWDAGRVANAAGVPLTVHARDAYRLDDPLESLGGVRSGVHAALESMGMSATWRPPAGRELIGAGEDGERTADAELVFGSVRLVARHAPGHTEGSTLYLVGEDAVCTGDVLFRGTIGRTDLPGGDTAVMGRTLREVVARLPRDAAVLPGHGPSGTVSEELATNPFLADLAG</sequence>
<dbReference type="AlphaFoldDB" id="A0A7X6KT73"/>
<dbReference type="InterPro" id="IPR001279">
    <property type="entry name" value="Metallo-B-lactamas"/>
</dbReference>
<evidence type="ECO:0000256" key="4">
    <source>
        <dbReference type="ARBA" id="ARBA00022833"/>
    </source>
</evidence>
<dbReference type="Gene3D" id="3.60.15.10">
    <property type="entry name" value="Ribonuclease Z/Hydroxyacylglutathione hydrolase-like"/>
    <property type="match status" value="1"/>
</dbReference>
<dbReference type="CDD" id="cd06262">
    <property type="entry name" value="metallo-hydrolase-like_MBL-fold"/>
    <property type="match status" value="1"/>
</dbReference>
<organism evidence="6 7">
    <name type="scientific">Cellulomonas denverensis</name>
    <dbReference type="NCBI Taxonomy" id="264297"/>
    <lineage>
        <taxon>Bacteria</taxon>
        <taxon>Bacillati</taxon>
        <taxon>Actinomycetota</taxon>
        <taxon>Actinomycetes</taxon>
        <taxon>Micrococcales</taxon>
        <taxon>Cellulomonadaceae</taxon>
        <taxon>Cellulomonas</taxon>
    </lineage>
</organism>
<dbReference type="InterPro" id="IPR051453">
    <property type="entry name" value="MBL_Glyoxalase_II"/>
</dbReference>
<dbReference type="GO" id="GO:0016787">
    <property type="term" value="F:hydrolase activity"/>
    <property type="evidence" value="ECO:0007669"/>
    <property type="project" value="UniProtKB-KW"/>
</dbReference>
<keyword evidence="2" id="KW-0479">Metal-binding</keyword>
<evidence type="ECO:0000256" key="2">
    <source>
        <dbReference type="ARBA" id="ARBA00022723"/>
    </source>
</evidence>
<reference evidence="6 7" key="1">
    <citation type="submission" date="2020-04" db="EMBL/GenBank/DDBJ databases">
        <title>MicrobeNet Type strains.</title>
        <authorList>
            <person name="Nicholson A.C."/>
        </authorList>
    </citation>
    <scope>NUCLEOTIDE SEQUENCE [LARGE SCALE GENOMIC DNA]</scope>
    <source>
        <strain evidence="6 7">ATCC BAA-788</strain>
    </source>
</reference>
<dbReference type="Proteomes" id="UP000581206">
    <property type="component" value="Unassembled WGS sequence"/>
</dbReference>
<dbReference type="SUPFAM" id="SSF56281">
    <property type="entry name" value="Metallo-hydrolase/oxidoreductase"/>
    <property type="match status" value="1"/>
</dbReference>
<proteinExistence type="predicted"/>